<dbReference type="HOGENOM" id="CLU_3219287_0_0_10"/>
<dbReference type="STRING" id="592029.DDD_1032"/>
<organism evidence="1 2">
    <name type="scientific">Nonlabens dokdonensis (strain DSM 17205 / KCTC 12402 / DSW-6)</name>
    <name type="common">Donghaeana dokdonensis</name>
    <dbReference type="NCBI Taxonomy" id="592029"/>
    <lineage>
        <taxon>Bacteria</taxon>
        <taxon>Pseudomonadati</taxon>
        <taxon>Bacteroidota</taxon>
        <taxon>Flavobacteriia</taxon>
        <taxon>Flavobacteriales</taxon>
        <taxon>Flavobacteriaceae</taxon>
        <taxon>Nonlabens</taxon>
    </lineage>
</organism>
<protein>
    <submittedName>
        <fullName evidence="1">Uncharacterized protein</fullName>
    </submittedName>
</protein>
<sequence length="44" mass="5448">MHSLLFVFYVISQTIEKEILKTLKYENISLYQPCARYHFKNQFY</sequence>
<accession>L7W7N2</accession>
<evidence type="ECO:0000313" key="1">
    <source>
        <dbReference type="EMBL" id="AGC76159.1"/>
    </source>
</evidence>
<dbReference type="EMBL" id="CP001397">
    <property type="protein sequence ID" value="AGC76159.1"/>
    <property type="molecule type" value="Genomic_DNA"/>
</dbReference>
<reference evidence="1 2" key="1">
    <citation type="journal article" date="2013" name="Genome Biol. Evol.">
        <title>Genomic makeup of the marine flavobacterium Nonlabens (Donghaeana) dokdonensis DSW-6 and identification of a novel class of rhodopsins.</title>
        <authorList>
            <person name="Kwon S.K."/>
            <person name="Kim B.K."/>
            <person name="Song J.Y."/>
            <person name="Kwak M.J."/>
            <person name="Lee C.H."/>
            <person name="Yoon J.H."/>
            <person name="Oh T.K."/>
            <person name="Kim J.F."/>
        </authorList>
    </citation>
    <scope>NUCLEOTIDE SEQUENCE [LARGE SCALE GENOMIC DNA]</scope>
    <source>
        <strain evidence="2">DSM 17205 / KCTC 12402 / DSW-6</strain>
    </source>
</reference>
<gene>
    <name evidence="1" type="ordered locus">DDD_1032</name>
</gene>
<dbReference type="KEGG" id="ndo:DDD_1032"/>
<dbReference type="Proteomes" id="UP000011173">
    <property type="component" value="Chromosome"/>
</dbReference>
<proteinExistence type="predicted"/>
<dbReference type="AlphaFoldDB" id="L7W7N2"/>
<evidence type="ECO:0000313" key="2">
    <source>
        <dbReference type="Proteomes" id="UP000011173"/>
    </source>
</evidence>
<name>L7W7N2_NONDD</name>